<dbReference type="Proteomes" id="UP000218231">
    <property type="component" value="Unassembled WGS sequence"/>
</dbReference>
<accession>A0A2A2KUR9</accession>
<reference evidence="1 2" key="1">
    <citation type="journal article" date="2017" name="Curr. Biol.">
        <title>Genome architecture and evolution of a unichromosomal asexual nematode.</title>
        <authorList>
            <person name="Fradin H."/>
            <person name="Zegar C."/>
            <person name="Gutwein M."/>
            <person name="Lucas J."/>
            <person name="Kovtun M."/>
            <person name="Corcoran D."/>
            <person name="Baugh L.R."/>
            <person name="Kiontke K."/>
            <person name="Gunsalus K."/>
            <person name="Fitch D.H."/>
            <person name="Piano F."/>
        </authorList>
    </citation>
    <scope>NUCLEOTIDE SEQUENCE [LARGE SCALE GENOMIC DNA]</scope>
    <source>
        <strain evidence="1">PF1309</strain>
    </source>
</reference>
<dbReference type="EMBL" id="LIAE01007668">
    <property type="protein sequence ID" value="PAV77690.1"/>
    <property type="molecule type" value="Genomic_DNA"/>
</dbReference>
<dbReference type="AlphaFoldDB" id="A0A2A2KUR9"/>
<name>A0A2A2KUR9_9BILA</name>
<gene>
    <name evidence="1" type="ORF">WR25_27261</name>
</gene>
<evidence type="ECO:0000313" key="2">
    <source>
        <dbReference type="Proteomes" id="UP000218231"/>
    </source>
</evidence>
<protein>
    <submittedName>
        <fullName evidence="1">Uncharacterized protein</fullName>
    </submittedName>
</protein>
<evidence type="ECO:0000313" key="1">
    <source>
        <dbReference type="EMBL" id="PAV77690.1"/>
    </source>
</evidence>
<dbReference type="OrthoDB" id="5844208at2759"/>
<keyword evidence="2" id="KW-1185">Reference proteome</keyword>
<sequence>MNDQDTAIRGYSAYKALVGVENQSAGEEISASALKKAFEDANLGQAATLLENGADLDEQIENETSGSEVSTPRKILKSIKENEQCTTKLSALVDKHEWRRGSIQSKTVHLSVDQDLNDCAQIIGEEVHLFIGGNAICESDSIWKNPAGPFSLKMVAQNLLVQVNVKIKLNDAEIFLNKSFVVFKSGIVAVEKYLHVDARNFETLGLLYIGNDLRMKIEEMAKLHRISFVESKYFKLHVGNITKVLGHINAERFDLFSKNELFVDTNGSIETQYSKLQVESTTKILGHCTTEKLDFYSQKELIAARTSTIECQDGRVLTKNFVNRGKWSATETLELSTDHMVQKKIGGIKVGGKFELRASYAKKGEWLGTIEAKNLTILALDDLVFSGQIFAENASISLFSPEKKSTFTIHGVMQLPQSALFVDYFSKDSSTEHPALIISGQLFAQALYADPVYTKVTKSGKVFLHATQISTEELKAKIMLSSKCLETEPNSLIWCETVDDIAQQFICKKFIHEGILLESSTSVMFIVEELFNKGSLRYGNENQQFSCLVDANFYVGIQMKNEAELIAKSLKISGNGSLENLDSIRAQSIDIRLNNMCNKDGKILGTDVAFKLSTPHEVSIGGNLTAENTLALLALNAETLDFSCTAENLGAFILPAKVNYILTKHLRIYSHIKIGSNGNFMTTIVSNGSIKIYSETHFTLLVLKIQDLMPKNSTEGEKVSNFEWEIAENGQLFCQNLRIRGACKQARLKMEGKTVVGNMQLEEGIDETLR</sequence>
<organism evidence="1 2">
    <name type="scientific">Diploscapter pachys</name>
    <dbReference type="NCBI Taxonomy" id="2018661"/>
    <lineage>
        <taxon>Eukaryota</taxon>
        <taxon>Metazoa</taxon>
        <taxon>Ecdysozoa</taxon>
        <taxon>Nematoda</taxon>
        <taxon>Chromadorea</taxon>
        <taxon>Rhabditida</taxon>
        <taxon>Rhabditina</taxon>
        <taxon>Rhabditomorpha</taxon>
        <taxon>Rhabditoidea</taxon>
        <taxon>Rhabditidae</taxon>
        <taxon>Diploscapter</taxon>
    </lineage>
</organism>
<proteinExistence type="predicted"/>
<dbReference type="STRING" id="2018661.A0A2A2KUR9"/>
<comment type="caution">
    <text evidence="1">The sequence shown here is derived from an EMBL/GenBank/DDBJ whole genome shotgun (WGS) entry which is preliminary data.</text>
</comment>